<dbReference type="Pfam" id="PF13439">
    <property type="entry name" value="Glyco_transf_4"/>
    <property type="match status" value="1"/>
</dbReference>
<dbReference type="InterPro" id="IPR001296">
    <property type="entry name" value="Glyco_trans_1"/>
</dbReference>
<dbReference type="Pfam" id="PF00534">
    <property type="entry name" value="Glycos_transf_1"/>
    <property type="match status" value="1"/>
</dbReference>
<accession>A0A4R3Z8E2</accession>
<name>A0A4R3Z8E2_9FIRM</name>
<sequence length="348" mass="39589">MKKVLISTFTMDVGGLENFLMNIVKNIDKEKFEIHFTLNQLPKNKKNLDVLNRLGVKYHVIGNLKPNPIKFCENYSKVLDVYGPFDAVHINLEQMGGIPAAIARKKGVNNRYVHAHTTNLNAFHNRILLPFYRYLINKNATGLLACGDEAGKYIFGNDKKFHVIKNGLNINEFLNDKNKVRSYRIAQVGRLSQEKNQMFSLDLISKLDKKYTLDFYGEGDFLDELKCYSDKIDVSNRVNFKGLATDVAKVYSKYDFIILPSLFEGVPFVLIEAQASGCHAFVSSNVSTESDLGLSLLTFLDLDVDDWVSEISEYIITKPSMESITCAFEKNGYNIISTIKVLERLYEK</sequence>
<feature type="domain" description="Glycosyltransferase subfamily 4-like N-terminal" evidence="2">
    <location>
        <begin position="13"/>
        <end position="171"/>
    </location>
</feature>
<gene>
    <name evidence="3" type="ORF">EDD60_101197</name>
</gene>
<proteinExistence type="predicted"/>
<comment type="caution">
    <text evidence="3">The sequence shown here is derived from an EMBL/GenBank/DDBJ whole genome shotgun (WGS) entry which is preliminary data.</text>
</comment>
<evidence type="ECO:0000259" key="1">
    <source>
        <dbReference type="Pfam" id="PF00534"/>
    </source>
</evidence>
<feature type="domain" description="Glycosyl transferase family 1" evidence="1">
    <location>
        <begin position="180"/>
        <end position="286"/>
    </location>
</feature>
<dbReference type="Gene3D" id="3.40.50.2000">
    <property type="entry name" value="Glycogen Phosphorylase B"/>
    <property type="match status" value="2"/>
</dbReference>
<dbReference type="EMBL" id="SMCQ01000001">
    <property type="protein sequence ID" value="TCW02893.1"/>
    <property type="molecule type" value="Genomic_DNA"/>
</dbReference>
<keyword evidence="4" id="KW-1185">Reference proteome</keyword>
<dbReference type="RefSeq" id="WP_132226114.1">
    <property type="nucleotide sequence ID" value="NZ_JANKBF010000002.1"/>
</dbReference>
<dbReference type="GO" id="GO:0016757">
    <property type="term" value="F:glycosyltransferase activity"/>
    <property type="evidence" value="ECO:0007669"/>
    <property type="project" value="InterPro"/>
</dbReference>
<dbReference type="AlphaFoldDB" id="A0A4R3Z8E2"/>
<dbReference type="PANTHER" id="PTHR12526">
    <property type="entry name" value="GLYCOSYLTRANSFERASE"/>
    <property type="match status" value="1"/>
</dbReference>
<reference evidence="3 4" key="1">
    <citation type="submission" date="2019-03" db="EMBL/GenBank/DDBJ databases">
        <title>Genomic Encyclopedia of Type Strains, Phase IV (KMG-IV): sequencing the most valuable type-strain genomes for metagenomic binning, comparative biology and taxonomic classification.</title>
        <authorList>
            <person name="Goeker M."/>
        </authorList>
    </citation>
    <scope>NUCLEOTIDE SEQUENCE [LARGE SCALE GENOMIC DNA]</scope>
    <source>
        <strain evidence="3 4">DSM 29487</strain>
    </source>
</reference>
<keyword evidence="3" id="KW-0808">Transferase</keyword>
<evidence type="ECO:0000313" key="3">
    <source>
        <dbReference type="EMBL" id="TCW02893.1"/>
    </source>
</evidence>
<dbReference type="PANTHER" id="PTHR12526:SF637">
    <property type="entry name" value="GLYCOSYLTRANSFERASE EPSF-RELATED"/>
    <property type="match status" value="1"/>
</dbReference>
<dbReference type="Proteomes" id="UP000295515">
    <property type="component" value="Unassembled WGS sequence"/>
</dbReference>
<protein>
    <submittedName>
        <fullName evidence="3">Glycosyltransferase involved in cell wall biosynthesis</fullName>
    </submittedName>
</protein>
<evidence type="ECO:0000259" key="2">
    <source>
        <dbReference type="Pfam" id="PF13439"/>
    </source>
</evidence>
<evidence type="ECO:0000313" key="4">
    <source>
        <dbReference type="Proteomes" id="UP000295515"/>
    </source>
</evidence>
<dbReference type="InterPro" id="IPR028098">
    <property type="entry name" value="Glyco_trans_4-like_N"/>
</dbReference>
<dbReference type="GeneID" id="98914022"/>
<organism evidence="3 4">
    <name type="scientific">Longibaculum muris</name>
    <dbReference type="NCBI Taxonomy" id="1796628"/>
    <lineage>
        <taxon>Bacteria</taxon>
        <taxon>Bacillati</taxon>
        <taxon>Bacillota</taxon>
        <taxon>Erysipelotrichia</taxon>
        <taxon>Erysipelotrichales</taxon>
        <taxon>Coprobacillaceae</taxon>
        <taxon>Longibaculum</taxon>
    </lineage>
</organism>
<dbReference type="SUPFAM" id="SSF53756">
    <property type="entry name" value="UDP-Glycosyltransferase/glycogen phosphorylase"/>
    <property type="match status" value="1"/>
</dbReference>